<evidence type="ECO:0000256" key="1">
    <source>
        <dbReference type="SAM" id="Coils"/>
    </source>
</evidence>
<feature type="coiled-coil region" evidence="1">
    <location>
        <begin position="267"/>
        <end position="313"/>
    </location>
</feature>
<keyword evidence="3" id="KW-0732">Signal</keyword>
<evidence type="ECO:0000256" key="2">
    <source>
        <dbReference type="SAM" id="MobiDB-lite"/>
    </source>
</evidence>
<feature type="coiled-coil region" evidence="1">
    <location>
        <begin position="58"/>
        <end position="146"/>
    </location>
</feature>
<sequence length="411" mass="44768">MPIVSSIGALLFGVLWALDRHVFEGSMLDHALLEQVALAEQALNQAELAHAEASGARAAAIKEGLQQARLTLSRAEEEAAQASEEAQEALQGLEALRAERTRLKGETGPEAAKRRLHHTEALTKEQQQLEAEQEQLKAQSRSEEDKLGWLRHLRDVQEHARSAARESANSFRVAYGDIAKSSRTSATARPGASPGTPAPEAANRAARKLSRHLDDFLRFMAEAIAAGEAKEEASQSPLKTVNLNLPAVLKEAYMGKFVQSDDGISQAQQLDSSKEKLKVLKRELNDTGHQSEMQSLTNELSELRTQITDSEAGSREDQQRCEEAQARLREGFKKAGYRRNEGTKGRVLARRERLEGFLQLHPFVAVVLVSGSMGERADGHFYLGRPLQDAAAAEAAAGNAEAFAAALSDPA</sequence>
<organism evidence="4 5">
    <name type="scientific">Symbiodinium natans</name>
    <dbReference type="NCBI Taxonomy" id="878477"/>
    <lineage>
        <taxon>Eukaryota</taxon>
        <taxon>Sar</taxon>
        <taxon>Alveolata</taxon>
        <taxon>Dinophyceae</taxon>
        <taxon>Suessiales</taxon>
        <taxon>Symbiodiniaceae</taxon>
        <taxon>Symbiodinium</taxon>
    </lineage>
</organism>
<name>A0A812NM64_9DINO</name>
<dbReference type="OrthoDB" id="448859at2759"/>
<gene>
    <name evidence="4" type="ORF">SNAT2548_LOCUS16461</name>
</gene>
<protein>
    <submittedName>
        <fullName evidence="4">Uncharacterized protein</fullName>
    </submittedName>
</protein>
<proteinExistence type="predicted"/>
<dbReference type="Proteomes" id="UP000604046">
    <property type="component" value="Unassembled WGS sequence"/>
</dbReference>
<feature type="signal peptide" evidence="3">
    <location>
        <begin position="1"/>
        <end position="17"/>
    </location>
</feature>
<evidence type="ECO:0000313" key="5">
    <source>
        <dbReference type="Proteomes" id="UP000604046"/>
    </source>
</evidence>
<evidence type="ECO:0000256" key="3">
    <source>
        <dbReference type="SAM" id="SignalP"/>
    </source>
</evidence>
<accession>A0A812NM64</accession>
<feature type="chain" id="PRO_5032594727" evidence="3">
    <location>
        <begin position="18"/>
        <end position="411"/>
    </location>
</feature>
<dbReference type="EMBL" id="CAJNDS010002081">
    <property type="protein sequence ID" value="CAE7313617.1"/>
    <property type="molecule type" value="Genomic_DNA"/>
</dbReference>
<comment type="caution">
    <text evidence="4">The sequence shown here is derived from an EMBL/GenBank/DDBJ whole genome shotgun (WGS) entry which is preliminary data.</text>
</comment>
<dbReference type="AlphaFoldDB" id="A0A812NM64"/>
<keyword evidence="5" id="KW-1185">Reference proteome</keyword>
<keyword evidence="1" id="KW-0175">Coiled coil</keyword>
<feature type="region of interest" description="Disordered" evidence="2">
    <location>
        <begin position="181"/>
        <end position="206"/>
    </location>
</feature>
<evidence type="ECO:0000313" key="4">
    <source>
        <dbReference type="EMBL" id="CAE7313617.1"/>
    </source>
</evidence>
<reference evidence="4" key="1">
    <citation type="submission" date="2021-02" db="EMBL/GenBank/DDBJ databases">
        <authorList>
            <person name="Dougan E. K."/>
            <person name="Rhodes N."/>
            <person name="Thang M."/>
            <person name="Chan C."/>
        </authorList>
    </citation>
    <scope>NUCLEOTIDE SEQUENCE</scope>
</reference>